<dbReference type="EMBL" id="JAEAGR010000017">
    <property type="protein sequence ID" value="MBH1942168.1"/>
    <property type="molecule type" value="Genomic_DNA"/>
</dbReference>
<accession>A0A8J7L0E4</accession>
<protein>
    <submittedName>
        <fullName evidence="1">Uncharacterized protein</fullName>
    </submittedName>
</protein>
<sequence length="77" mass="9003">MDPMFGSNINTGPIMAPMSSYMFAPGIFFTNDERDDYLSKLDSDTRDYVMKHTDSFRTRQDIEDCINSLHSNRKRKE</sequence>
<organism evidence="1 2">
    <name type="scientific">Mobilitalea sibirica</name>
    <dbReference type="NCBI Taxonomy" id="1462919"/>
    <lineage>
        <taxon>Bacteria</taxon>
        <taxon>Bacillati</taxon>
        <taxon>Bacillota</taxon>
        <taxon>Clostridia</taxon>
        <taxon>Lachnospirales</taxon>
        <taxon>Lachnospiraceae</taxon>
        <taxon>Mobilitalea</taxon>
    </lineage>
</organism>
<dbReference type="AlphaFoldDB" id="A0A8J7L0E4"/>
<evidence type="ECO:0000313" key="1">
    <source>
        <dbReference type="EMBL" id="MBH1942168.1"/>
    </source>
</evidence>
<name>A0A8J7L0E4_9FIRM</name>
<gene>
    <name evidence="1" type="ORF">I5677_14795</name>
</gene>
<dbReference type="Proteomes" id="UP000623269">
    <property type="component" value="Unassembled WGS sequence"/>
</dbReference>
<dbReference type="RefSeq" id="WP_197662417.1">
    <property type="nucleotide sequence ID" value="NZ_JAEAGR010000017.1"/>
</dbReference>
<comment type="caution">
    <text evidence="1">The sequence shown here is derived from an EMBL/GenBank/DDBJ whole genome shotgun (WGS) entry which is preliminary data.</text>
</comment>
<evidence type="ECO:0000313" key="2">
    <source>
        <dbReference type="Proteomes" id="UP000623269"/>
    </source>
</evidence>
<keyword evidence="2" id="KW-1185">Reference proteome</keyword>
<reference evidence="1" key="1">
    <citation type="submission" date="2020-12" db="EMBL/GenBank/DDBJ databases">
        <title>M. sibirica DSM 26468T genome.</title>
        <authorList>
            <person name="Thieme N."/>
            <person name="Rettenmaier R."/>
            <person name="Zverlov V."/>
            <person name="Liebl W."/>
        </authorList>
    </citation>
    <scope>NUCLEOTIDE SEQUENCE</scope>
    <source>
        <strain evidence="1">DSM 26468</strain>
    </source>
</reference>
<proteinExistence type="predicted"/>